<proteinExistence type="predicted"/>
<dbReference type="SUPFAM" id="SSF53098">
    <property type="entry name" value="Ribonuclease H-like"/>
    <property type="match status" value="1"/>
</dbReference>
<evidence type="ECO:0000313" key="3">
    <source>
        <dbReference type="Proteomes" id="UP000271974"/>
    </source>
</evidence>
<dbReference type="InterPro" id="IPR043502">
    <property type="entry name" value="DNA/RNA_pol_sf"/>
</dbReference>
<sequence length="264" mass="29932">MRELLELSHLSCEEPLDVKDRKGRIKRICGDYKVTINQQVDKNQHPIPLIEEIALKLAGGEKFKELDFSHAYTQLELDADSKHFTTINTHKDHKPLFGLFGESKPLPEHASPRVQRWTITLAAHTYQLKYRSGSENNADALSRLPLQQNTKEYVPEDIEMLFSVIDTAGLNVDDVVNAARSDECLKQVLNFYQIVSDNGPSFTSHEFKLFCAANGIEHITTSPYHPAGHGLTERAVGICKSAMIKLGPKFSIRERLNRFLTKYL</sequence>
<keyword evidence="3" id="KW-1185">Reference proteome</keyword>
<accession>A0A3S1BCF6</accession>
<dbReference type="PROSITE" id="PS50994">
    <property type="entry name" value="INTEGRASE"/>
    <property type="match status" value="1"/>
</dbReference>
<feature type="domain" description="Integrase catalytic" evidence="1">
    <location>
        <begin position="108"/>
        <end position="264"/>
    </location>
</feature>
<dbReference type="OrthoDB" id="6100950at2759"/>
<dbReference type="PANTHER" id="PTHR37984:SF5">
    <property type="entry name" value="PROTEIN NYNRIN-LIKE"/>
    <property type="match status" value="1"/>
</dbReference>
<name>A0A3S1BCF6_ELYCH</name>
<dbReference type="InterPro" id="IPR012337">
    <property type="entry name" value="RNaseH-like_sf"/>
</dbReference>
<dbReference type="EMBL" id="RQTK01000374">
    <property type="protein sequence ID" value="RUS80768.1"/>
    <property type="molecule type" value="Genomic_DNA"/>
</dbReference>
<dbReference type="InterPro" id="IPR001584">
    <property type="entry name" value="Integrase_cat-core"/>
</dbReference>
<evidence type="ECO:0000259" key="1">
    <source>
        <dbReference type="PROSITE" id="PS50994"/>
    </source>
</evidence>
<dbReference type="SUPFAM" id="SSF56672">
    <property type="entry name" value="DNA/RNA polymerases"/>
    <property type="match status" value="1"/>
</dbReference>
<evidence type="ECO:0000313" key="2">
    <source>
        <dbReference type="EMBL" id="RUS80768.1"/>
    </source>
</evidence>
<reference evidence="2 3" key="1">
    <citation type="submission" date="2019-01" db="EMBL/GenBank/DDBJ databases">
        <title>A draft genome assembly of the solar-powered sea slug Elysia chlorotica.</title>
        <authorList>
            <person name="Cai H."/>
            <person name="Li Q."/>
            <person name="Fang X."/>
            <person name="Li J."/>
            <person name="Curtis N.E."/>
            <person name="Altenburger A."/>
            <person name="Shibata T."/>
            <person name="Feng M."/>
            <person name="Maeda T."/>
            <person name="Schwartz J.A."/>
            <person name="Shigenobu S."/>
            <person name="Lundholm N."/>
            <person name="Nishiyama T."/>
            <person name="Yang H."/>
            <person name="Hasebe M."/>
            <person name="Li S."/>
            <person name="Pierce S.K."/>
            <person name="Wang J."/>
        </authorList>
    </citation>
    <scope>NUCLEOTIDE SEQUENCE [LARGE SCALE GENOMIC DNA]</scope>
    <source>
        <strain evidence="2">EC2010</strain>
        <tissue evidence="2">Whole organism of an adult</tissue>
    </source>
</reference>
<protein>
    <recommendedName>
        <fullName evidence="1">Integrase catalytic domain-containing protein</fullName>
    </recommendedName>
</protein>
<dbReference type="AlphaFoldDB" id="A0A3S1BCF6"/>
<dbReference type="GO" id="GO:0003676">
    <property type="term" value="F:nucleic acid binding"/>
    <property type="evidence" value="ECO:0007669"/>
    <property type="project" value="InterPro"/>
</dbReference>
<gene>
    <name evidence="2" type="ORF">EGW08_011491</name>
</gene>
<dbReference type="InterPro" id="IPR036397">
    <property type="entry name" value="RNaseH_sf"/>
</dbReference>
<dbReference type="GO" id="GO:0015074">
    <property type="term" value="P:DNA integration"/>
    <property type="evidence" value="ECO:0007669"/>
    <property type="project" value="InterPro"/>
</dbReference>
<organism evidence="2 3">
    <name type="scientific">Elysia chlorotica</name>
    <name type="common">Eastern emerald elysia</name>
    <name type="synonym">Sea slug</name>
    <dbReference type="NCBI Taxonomy" id="188477"/>
    <lineage>
        <taxon>Eukaryota</taxon>
        <taxon>Metazoa</taxon>
        <taxon>Spiralia</taxon>
        <taxon>Lophotrochozoa</taxon>
        <taxon>Mollusca</taxon>
        <taxon>Gastropoda</taxon>
        <taxon>Heterobranchia</taxon>
        <taxon>Euthyneura</taxon>
        <taxon>Panpulmonata</taxon>
        <taxon>Sacoglossa</taxon>
        <taxon>Placobranchoidea</taxon>
        <taxon>Plakobranchidae</taxon>
        <taxon>Elysia</taxon>
    </lineage>
</organism>
<dbReference type="Gene3D" id="3.30.420.10">
    <property type="entry name" value="Ribonuclease H-like superfamily/Ribonuclease H"/>
    <property type="match status" value="1"/>
</dbReference>
<dbReference type="STRING" id="188477.A0A3S1BCF6"/>
<dbReference type="Proteomes" id="UP000271974">
    <property type="component" value="Unassembled WGS sequence"/>
</dbReference>
<dbReference type="InterPro" id="IPR050951">
    <property type="entry name" value="Retrovirus_Pol_polyprotein"/>
</dbReference>
<comment type="caution">
    <text evidence="2">The sequence shown here is derived from an EMBL/GenBank/DDBJ whole genome shotgun (WGS) entry which is preliminary data.</text>
</comment>
<dbReference type="PANTHER" id="PTHR37984">
    <property type="entry name" value="PROTEIN CBG26694"/>
    <property type="match status" value="1"/>
</dbReference>